<dbReference type="InterPro" id="IPR008928">
    <property type="entry name" value="6-hairpin_glycosidase_sf"/>
</dbReference>
<dbReference type="GO" id="GO:0005975">
    <property type="term" value="P:carbohydrate metabolic process"/>
    <property type="evidence" value="ECO:0007669"/>
    <property type="project" value="InterPro"/>
</dbReference>
<evidence type="ECO:0000313" key="1">
    <source>
        <dbReference type="EMBL" id="GAG97159.1"/>
    </source>
</evidence>
<reference evidence="1" key="1">
    <citation type="journal article" date="2014" name="Front. Microbiol.">
        <title>High frequency of phylogenetically diverse reductive dehalogenase-homologous genes in deep subseafloor sedimentary metagenomes.</title>
        <authorList>
            <person name="Kawai M."/>
            <person name="Futagami T."/>
            <person name="Toyoda A."/>
            <person name="Takaki Y."/>
            <person name="Nishi S."/>
            <person name="Hori S."/>
            <person name="Arai W."/>
            <person name="Tsubouchi T."/>
            <person name="Morono Y."/>
            <person name="Uchiyama I."/>
            <person name="Ito T."/>
            <person name="Fujiyama A."/>
            <person name="Inagaki F."/>
            <person name="Takami H."/>
        </authorList>
    </citation>
    <scope>NUCLEOTIDE SEQUENCE</scope>
    <source>
        <strain evidence="1">Expedition CK06-06</strain>
    </source>
</reference>
<protein>
    <submittedName>
        <fullName evidence="1">Uncharacterized protein</fullName>
    </submittedName>
</protein>
<proteinExistence type="predicted"/>
<gene>
    <name evidence="1" type="ORF">S01H4_39162</name>
</gene>
<sequence length="291" mass="33730">YPIDNLLLYKTLLKDDTDAFETFDTYLKLKESPLWYQSSTDEDAYGFVRAVDNTTGQVFDDNRYLTDNLMPIFLLIENIGNDIDDITINSISPKDSIEEIFNLINSTQFWDDTYEGFYDNNATTDKYAESNMNAVLAMLQIQRIYEEIDPTSDIQDRALELANITMNKLVDKLWDNTNGGFEYYRLNDWDEGVAGYNYKHLQTNALGIITLLEYWIESGMQKDSLYLQNATYLFDKLEVLWNGTAYERNSDITWGGGGDSSIELEPNAVMMSACLKLFEYTGNFTYYNRTW</sequence>
<dbReference type="EMBL" id="BART01021183">
    <property type="protein sequence ID" value="GAG97159.1"/>
    <property type="molecule type" value="Genomic_DNA"/>
</dbReference>
<feature type="non-terminal residue" evidence="1">
    <location>
        <position position="1"/>
    </location>
</feature>
<feature type="non-terminal residue" evidence="1">
    <location>
        <position position="291"/>
    </location>
</feature>
<dbReference type="AlphaFoldDB" id="X1BMK5"/>
<dbReference type="SUPFAM" id="SSF48208">
    <property type="entry name" value="Six-hairpin glycosidases"/>
    <property type="match status" value="1"/>
</dbReference>
<comment type="caution">
    <text evidence="1">The sequence shown here is derived from an EMBL/GenBank/DDBJ whole genome shotgun (WGS) entry which is preliminary data.</text>
</comment>
<organism evidence="1">
    <name type="scientific">marine sediment metagenome</name>
    <dbReference type="NCBI Taxonomy" id="412755"/>
    <lineage>
        <taxon>unclassified sequences</taxon>
        <taxon>metagenomes</taxon>
        <taxon>ecological metagenomes</taxon>
    </lineage>
</organism>
<name>X1BMK5_9ZZZZ</name>
<accession>X1BMK5</accession>